<proteinExistence type="inferred from homology"/>
<dbReference type="InterPro" id="IPR005256">
    <property type="entry name" value="Anth_synth_I_PabB"/>
</dbReference>
<evidence type="ECO:0000256" key="2">
    <source>
        <dbReference type="ARBA" id="ARBA00004873"/>
    </source>
</evidence>
<comment type="function">
    <text evidence="13 15">Part of a heterotetrameric complex that catalyzes the two-step biosynthesis of anthranilate, an intermediate in the biosynthesis of L-tryptophan. In the first step, the glutamine-binding beta subunit (TrpG) of anthranilate synthase (AS) provides the glutamine amidotransferase activity which generates ammonia as a substrate that, along with chorismate, is used in the second step, catalyzed by the large alpha subunit of AS (TrpE) to produce anthranilate. In the absence of TrpG, TrpE can synthesize anthranilate directly from chorismate and high concentrations of ammonia.</text>
</comment>
<feature type="domain" description="Chorismate-utilising enzyme C-terminal" evidence="16">
    <location>
        <begin position="198"/>
        <end position="451"/>
    </location>
</feature>
<keyword evidence="19" id="KW-1185">Reference proteome</keyword>
<gene>
    <name evidence="15 18" type="primary">trpE</name>
    <name evidence="18" type="ORF">P4T90_18250</name>
</gene>
<dbReference type="PANTHER" id="PTHR11236">
    <property type="entry name" value="AMINOBENZOATE/ANTHRANILATE SYNTHASE"/>
    <property type="match status" value="1"/>
</dbReference>
<keyword evidence="7 15" id="KW-0028">Amino-acid biosynthesis</keyword>
<comment type="subunit">
    <text evidence="4 15">Heterotetramer consisting of two non-identical subunits: a beta subunit (TrpG) and a large alpha subunit (TrpE).</text>
</comment>
<evidence type="ECO:0000256" key="5">
    <source>
        <dbReference type="ARBA" id="ARBA00012266"/>
    </source>
</evidence>
<evidence type="ECO:0000256" key="6">
    <source>
        <dbReference type="ARBA" id="ARBA00020653"/>
    </source>
</evidence>
<dbReference type="InterPro" id="IPR005801">
    <property type="entry name" value="ADC_synthase"/>
</dbReference>
<evidence type="ECO:0000259" key="16">
    <source>
        <dbReference type="Pfam" id="PF00425"/>
    </source>
</evidence>
<keyword evidence="11 15" id="KW-0057">Aromatic amino acid biosynthesis</keyword>
<dbReference type="Gene3D" id="3.60.120.10">
    <property type="entry name" value="Anthranilate synthase"/>
    <property type="match status" value="1"/>
</dbReference>
<dbReference type="Pfam" id="PF04715">
    <property type="entry name" value="Anth_synt_I_N"/>
    <property type="match status" value="1"/>
</dbReference>
<dbReference type="NCBIfam" id="TIGR00564">
    <property type="entry name" value="trpE_most"/>
    <property type="match status" value="1"/>
</dbReference>
<evidence type="ECO:0000256" key="14">
    <source>
        <dbReference type="ARBA" id="ARBA00047683"/>
    </source>
</evidence>
<dbReference type="Proteomes" id="UP001341444">
    <property type="component" value="Unassembled WGS sequence"/>
</dbReference>
<name>A0ABU6MP33_9BACI</name>
<comment type="catalytic activity">
    <reaction evidence="14 15">
        <text>chorismate + L-glutamine = anthranilate + pyruvate + L-glutamate + H(+)</text>
        <dbReference type="Rhea" id="RHEA:21732"/>
        <dbReference type="ChEBI" id="CHEBI:15361"/>
        <dbReference type="ChEBI" id="CHEBI:15378"/>
        <dbReference type="ChEBI" id="CHEBI:16567"/>
        <dbReference type="ChEBI" id="CHEBI:29748"/>
        <dbReference type="ChEBI" id="CHEBI:29985"/>
        <dbReference type="ChEBI" id="CHEBI:58359"/>
        <dbReference type="EC" id="4.1.3.27"/>
    </reaction>
</comment>
<feature type="domain" description="Anthranilate synthase component I N-terminal" evidence="17">
    <location>
        <begin position="17"/>
        <end position="153"/>
    </location>
</feature>
<evidence type="ECO:0000256" key="8">
    <source>
        <dbReference type="ARBA" id="ARBA00022723"/>
    </source>
</evidence>
<protein>
    <recommendedName>
        <fullName evidence="6 15">Anthranilate synthase component 1</fullName>
        <ecNumber evidence="5 15">4.1.3.27</ecNumber>
    </recommendedName>
</protein>
<dbReference type="RefSeq" id="WP_066270477.1">
    <property type="nucleotide sequence ID" value="NZ_JARMAB010000028.1"/>
</dbReference>
<dbReference type="GO" id="GO:0004049">
    <property type="term" value="F:anthranilate synthase activity"/>
    <property type="evidence" value="ECO:0007669"/>
    <property type="project" value="UniProtKB-EC"/>
</dbReference>
<keyword evidence="10 15" id="KW-0460">Magnesium</keyword>
<keyword evidence="8 15" id="KW-0479">Metal-binding</keyword>
<sequence length="466" mass="52755">MTQTQHTQYKILKLNGDTLTPITVFNRLRGRKKCLLESSLKHQENGRYSFISLNPIKEIKGDMNGITILDHTDGSIQIAKGLPHEVIQAHLPHQELDLPFPFYGGFIGYLGYDVIRQYENIGRTPHDELGIPDFHVSLYQDVIVFDHEHLTIYLIALNGSESELETRLSALKEMIYTNKKDEEDLENSIMAFKPAIEKKDFVNMVETAKKHIEQGDIFQIVLSQRLKSEMNTDPFHFYRKLRKANPSPYMFYMDYEDHVLLGASPESLIKTKGRTVITNPIAGTRARGVTMEEDQKLAKELLEDEKELAEHKMLVDLSRNDLGRVCEPGSIEVSKYMEIERYQHVMHIVSEVQGTLHEEYTGLNALISCLPAGTVSGAPKIRAMQIINDLETVKRNAYAGAIGYINVNGDVDFALAIRSLVVKDGYAYVQAGAGIVYDSVPELEYAETLNKAKSLLEVHINDLTVR</sequence>
<evidence type="ECO:0000256" key="1">
    <source>
        <dbReference type="ARBA" id="ARBA00001946"/>
    </source>
</evidence>
<dbReference type="EC" id="4.1.3.27" evidence="5 15"/>
<evidence type="ECO:0000256" key="3">
    <source>
        <dbReference type="ARBA" id="ARBA00009562"/>
    </source>
</evidence>
<evidence type="ECO:0000313" key="19">
    <source>
        <dbReference type="Proteomes" id="UP001341444"/>
    </source>
</evidence>
<dbReference type="InterPro" id="IPR019999">
    <property type="entry name" value="Anth_synth_I-like"/>
</dbReference>
<evidence type="ECO:0000256" key="7">
    <source>
        <dbReference type="ARBA" id="ARBA00022605"/>
    </source>
</evidence>
<keyword evidence="9 15" id="KW-0822">Tryptophan biosynthesis</keyword>
<evidence type="ECO:0000256" key="4">
    <source>
        <dbReference type="ARBA" id="ARBA00011575"/>
    </source>
</evidence>
<evidence type="ECO:0000256" key="15">
    <source>
        <dbReference type="RuleBase" id="RU364045"/>
    </source>
</evidence>
<dbReference type="Pfam" id="PF00425">
    <property type="entry name" value="Chorismate_bind"/>
    <property type="match status" value="1"/>
</dbReference>
<evidence type="ECO:0000256" key="10">
    <source>
        <dbReference type="ARBA" id="ARBA00022842"/>
    </source>
</evidence>
<dbReference type="PRINTS" id="PR00095">
    <property type="entry name" value="ANTSNTHASEI"/>
</dbReference>
<evidence type="ECO:0000313" key="18">
    <source>
        <dbReference type="EMBL" id="MED1204992.1"/>
    </source>
</evidence>
<accession>A0ABU6MP33</accession>
<dbReference type="EMBL" id="JARMAB010000028">
    <property type="protein sequence ID" value="MED1204992.1"/>
    <property type="molecule type" value="Genomic_DNA"/>
</dbReference>
<comment type="similarity">
    <text evidence="3 15">Belongs to the anthranilate synthase component I family.</text>
</comment>
<reference evidence="18 19" key="1">
    <citation type="submission" date="2023-03" db="EMBL/GenBank/DDBJ databases">
        <title>Bacillus Genome Sequencing.</title>
        <authorList>
            <person name="Dunlap C."/>
        </authorList>
    </citation>
    <scope>NUCLEOTIDE SEQUENCE [LARGE SCALE GENOMIC DNA]</scope>
    <source>
        <strain evidence="18 19">B-23453</strain>
    </source>
</reference>
<dbReference type="InterPro" id="IPR006805">
    <property type="entry name" value="Anth_synth_I_N"/>
</dbReference>
<dbReference type="SUPFAM" id="SSF56322">
    <property type="entry name" value="ADC synthase"/>
    <property type="match status" value="1"/>
</dbReference>
<evidence type="ECO:0000256" key="12">
    <source>
        <dbReference type="ARBA" id="ARBA00023239"/>
    </source>
</evidence>
<comment type="caution">
    <text evidence="18">The sequence shown here is derived from an EMBL/GenBank/DDBJ whole genome shotgun (WGS) entry which is preliminary data.</text>
</comment>
<evidence type="ECO:0000256" key="13">
    <source>
        <dbReference type="ARBA" id="ARBA00025634"/>
    </source>
</evidence>
<organism evidence="18 19">
    <name type="scientific">Heyndrickxia acidicola</name>
    <dbReference type="NCBI Taxonomy" id="209389"/>
    <lineage>
        <taxon>Bacteria</taxon>
        <taxon>Bacillati</taxon>
        <taxon>Bacillota</taxon>
        <taxon>Bacilli</taxon>
        <taxon>Bacillales</taxon>
        <taxon>Bacillaceae</taxon>
        <taxon>Heyndrickxia</taxon>
    </lineage>
</organism>
<comment type="cofactor">
    <cofactor evidence="1 15">
        <name>Mg(2+)</name>
        <dbReference type="ChEBI" id="CHEBI:18420"/>
    </cofactor>
</comment>
<dbReference type="PANTHER" id="PTHR11236:SF48">
    <property type="entry name" value="ISOCHORISMATE SYNTHASE MENF"/>
    <property type="match status" value="1"/>
</dbReference>
<keyword evidence="12 15" id="KW-0456">Lyase</keyword>
<dbReference type="InterPro" id="IPR015890">
    <property type="entry name" value="Chorismate_C"/>
</dbReference>
<evidence type="ECO:0000256" key="11">
    <source>
        <dbReference type="ARBA" id="ARBA00023141"/>
    </source>
</evidence>
<comment type="pathway">
    <text evidence="2 15">Amino-acid biosynthesis; L-tryptophan biosynthesis; L-tryptophan from chorismate: step 1/5.</text>
</comment>
<evidence type="ECO:0000256" key="9">
    <source>
        <dbReference type="ARBA" id="ARBA00022822"/>
    </source>
</evidence>
<evidence type="ECO:0000259" key="17">
    <source>
        <dbReference type="Pfam" id="PF04715"/>
    </source>
</evidence>